<proteinExistence type="predicted"/>
<accession>A0AAW1PDV7</accession>
<reference evidence="1 2" key="1">
    <citation type="journal article" date="2024" name="Nat. Commun.">
        <title>Phylogenomics reveals the evolutionary origins of lichenization in chlorophyte algae.</title>
        <authorList>
            <person name="Puginier C."/>
            <person name="Libourel C."/>
            <person name="Otte J."/>
            <person name="Skaloud P."/>
            <person name="Haon M."/>
            <person name="Grisel S."/>
            <person name="Petersen M."/>
            <person name="Berrin J.G."/>
            <person name="Delaux P.M."/>
            <person name="Dal Grande F."/>
            <person name="Keller J."/>
        </authorList>
    </citation>
    <scope>NUCLEOTIDE SEQUENCE [LARGE SCALE GENOMIC DNA]</scope>
    <source>
        <strain evidence="1 2">SAG 2036</strain>
    </source>
</reference>
<dbReference type="EMBL" id="JALJOQ010000037">
    <property type="protein sequence ID" value="KAK9806510.1"/>
    <property type="molecule type" value="Genomic_DNA"/>
</dbReference>
<dbReference type="AlphaFoldDB" id="A0AAW1PDV7"/>
<dbReference type="Proteomes" id="UP001465755">
    <property type="component" value="Unassembled WGS sequence"/>
</dbReference>
<organism evidence="1 2">
    <name type="scientific">Symbiochloris irregularis</name>
    <dbReference type="NCBI Taxonomy" id="706552"/>
    <lineage>
        <taxon>Eukaryota</taxon>
        <taxon>Viridiplantae</taxon>
        <taxon>Chlorophyta</taxon>
        <taxon>core chlorophytes</taxon>
        <taxon>Trebouxiophyceae</taxon>
        <taxon>Trebouxiales</taxon>
        <taxon>Trebouxiaceae</taxon>
        <taxon>Symbiochloris</taxon>
    </lineage>
</organism>
<evidence type="ECO:0000313" key="1">
    <source>
        <dbReference type="EMBL" id="KAK9806510.1"/>
    </source>
</evidence>
<evidence type="ECO:0000313" key="2">
    <source>
        <dbReference type="Proteomes" id="UP001465755"/>
    </source>
</evidence>
<protein>
    <submittedName>
        <fullName evidence="1">Uncharacterized protein</fullName>
    </submittedName>
</protein>
<comment type="caution">
    <text evidence="1">The sequence shown here is derived from an EMBL/GenBank/DDBJ whole genome shotgun (WGS) entry which is preliminary data.</text>
</comment>
<sequence length="205" mass="23140">MSIRLQRGLQASPTAVRPSDLPAAVRSRPYLPVSATTVPGKAGNTQLYTWNHCSSWRLRAKKRTEEYYAGEWAALAEAEEEEAKTLRAVTQVCTEGLRLMLKGDTMRLEPFKDKLGKFGQEFVDKGNMQGALFIYAVYSLAEHKVPKEYENLQGQYQEAYAKLFDILEDSGWRLKMDGEEDDDGADDLDMLPDQSAGYFQNANLQ</sequence>
<keyword evidence="2" id="KW-1185">Reference proteome</keyword>
<name>A0AAW1PDV7_9CHLO</name>
<gene>
    <name evidence="1" type="ORF">WJX73_005637</name>
</gene>